<dbReference type="RefSeq" id="WP_161075173.1">
    <property type="nucleotide sequence ID" value="NZ_WWCU01000048.1"/>
</dbReference>
<dbReference type="InterPro" id="IPR001638">
    <property type="entry name" value="Solute-binding_3/MltF_N"/>
</dbReference>
<dbReference type="SUPFAM" id="SSF53850">
    <property type="entry name" value="Periplasmic binding protein-like II"/>
    <property type="match status" value="1"/>
</dbReference>
<comment type="caution">
    <text evidence="4">The sequence shown here is derived from an EMBL/GenBank/DDBJ whole genome shotgun (WGS) entry which is preliminary data.</text>
</comment>
<sequence length="269" mass="29643">MLKSLPIVTLLAAALLPQPAVAGCSRIIKVPAAPTGQSVIVQGGKVSGVIPDTLRELGAKAGCTFEFPVMPRARMAFQFLESGRADVMVPASRSAERDLRATFVPMMKWKVELITLKARKIKARSVPALLAQKKLRGVAVRSYVFGDEYNALLRQLELERRIDYADDLAAVGRLLKAGRVDFSVMAPSIFMSTLSEDPAARELLPQLHYQPMDGLPMTESGAYVSRRSLPAADQQALRDLLADSAKGTLWRYFQQYYPPDMLRFAVVPH</sequence>
<dbReference type="Gene3D" id="3.40.190.10">
    <property type="entry name" value="Periplasmic binding protein-like II"/>
    <property type="match status" value="2"/>
</dbReference>
<keyword evidence="1 2" id="KW-0732">Signal</keyword>
<feature type="signal peptide" evidence="2">
    <location>
        <begin position="1"/>
        <end position="22"/>
    </location>
</feature>
<feature type="chain" id="PRO_5030987598" evidence="2">
    <location>
        <begin position="23"/>
        <end position="269"/>
    </location>
</feature>
<evidence type="ECO:0000313" key="4">
    <source>
        <dbReference type="EMBL" id="MYN10892.1"/>
    </source>
</evidence>
<proteinExistence type="predicted"/>
<evidence type="ECO:0000313" key="5">
    <source>
        <dbReference type="Proteomes" id="UP000450676"/>
    </source>
</evidence>
<evidence type="ECO:0000256" key="1">
    <source>
        <dbReference type="ARBA" id="ARBA00022729"/>
    </source>
</evidence>
<feature type="domain" description="Solute-binding protein family 3/N-terminal" evidence="3">
    <location>
        <begin position="41"/>
        <end position="157"/>
    </location>
</feature>
<protein>
    <submittedName>
        <fullName evidence="4">Transporter substrate-binding domain-containing protein</fullName>
    </submittedName>
</protein>
<dbReference type="Proteomes" id="UP000450676">
    <property type="component" value="Unassembled WGS sequence"/>
</dbReference>
<dbReference type="AlphaFoldDB" id="A0A7X4HI49"/>
<accession>A0A7X4HI49</accession>
<dbReference type="EMBL" id="WWCU01000048">
    <property type="protein sequence ID" value="MYN10892.1"/>
    <property type="molecule type" value="Genomic_DNA"/>
</dbReference>
<gene>
    <name evidence="4" type="ORF">GTP77_26590</name>
</gene>
<evidence type="ECO:0000256" key="2">
    <source>
        <dbReference type="SAM" id="SignalP"/>
    </source>
</evidence>
<reference evidence="4 5" key="1">
    <citation type="submission" date="2019-12" db="EMBL/GenBank/DDBJ databases">
        <title>Novel species isolated from a subtropical stream in China.</title>
        <authorList>
            <person name="Lu H."/>
        </authorList>
    </citation>
    <scope>NUCLEOTIDE SEQUENCE [LARGE SCALE GENOMIC DNA]</scope>
    <source>
        <strain evidence="4 5">FT127W</strain>
    </source>
</reference>
<name>A0A7X4HI49_9BURK</name>
<evidence type="ECO:0000259" key="3">
    <source>
        <dbReference type="Pfam" id="PF00497"/>
    </source>
</evidence>
<dbReference type="PROSITE" id="PS51257">
    <property type="entry name" value="PROKAR_LIPOPROTEIN"/>
    <property type="match status" value="1"/>
</dbReference>
<keyword evidence="5" id="KW-1185">Reference proteome</keyword>
<dbReference type="PANTHER" id="PTHR35936:SF25">
    <property type="entry name" value="ABC TRANSPORTER SUBSTRATE-BINDING PROTEIN"/>
    <property type="match status" value="1"/>
</dbReference>
<organism evidence="4 5">
    <name type="scientific">Pseudoduganella aquatica</name>
    <dbReference type="NCBI Taxonomy" id="2660641"/>
    <lineage>
        <taxon>Bacteria</taxon>
        <taxon>Pseudomonadati</taxon>
        <taxon>Pseudomonadota</taxon>
        <taxon>Betaproteobacteria</taxon>
        <taxon>Burkholderiales</taxon>
        <taxon>Oxalobacteraceae</taxon>
        <taxon>Telluria group</taxon>
        <taxon>Pseudoduganella</taxon>
    </lineage>
</organism>
<dbReference type="PANTHER" id="PTHR35936">
    <property type="entry name" value="MEMBRANE-BOUND LYTIC MUREIN TRANSGLYCOSYLASE F"/>
    <property type="match status" value="1"/>
</dbReference>
<dbReference type="Pfam" id="PF00497">
    <property type="entry name" value="SBP_bac_3"/>
    <property type="match status" value="1"/>
</dbReference>